<reference evidence="4 5" key="2">
    <citation type="submission" date="2012-02" db="EMBL/GenBank/DDBJ databases">
        <title>Improved High-Quality Draft sequence of Eubacterium cellulosolvens 6.</title>
        <authorList>
            <consortium name="US DOE Joint Genome Institute"/>
            <person name="Lucas S."/>
            <person name="Han J."/>
            <person name="Lapidus A."/>
            <person name="Cheng J.-F."/>
            <person name="Goodwin L."/>
            <person name="Pitluck S."/>
            <person name="Peters L."/>
            <person name="Mikhailova N."/>
            <person name="Gu W."/>
            <person name="Detter J.C."/>
            <person name="Han C."/>
            <person name="Tapia R."/>
            <person name="Land M."/>
            <person name="Hauser L."/>
            <person name="Kyrpides N."/>
            <person name="Ivanova N."/>
            <person name="Pagani I."/>
            <person name="Johnson E."/>
            <person name="Mukhopadhyay B."/>
            <person name="Anderson I."/>
            <person name="Woyke T."/>
        </authorList>
    </citation>
    <scope>NUCLEOTIDE SEQUENCE [LARGE SCALE GENOMIC DNA]</scope>
    <source>
        <strain evidence="4 5">6</strain>
    </source>
</reference>
<dbReference type="eggNOG" id="COG3177">
    <property type="taxonomic scope" value="Bacteria"/>
</dbReference>
<evidence type="ECO:0000256" key="2">
    <source>
        <dbReference type="PIRSR" id="PIRSR640198-2"/>
    </source>
</evidence>
<keyword evidence="5" id="KW-1185">Reference proteome</keyword>
<dbReference type="HOGENOM" id="CLU_046381_0_0_9"/>
<dbReference type="AlphaFoldDB" id="I5AQ42"/>
<dbReference type="Gene3D" id="1.10.3290.10">
    <property type="entry name" value="Fido-like domain"/>
    <property type="match status" value="1"/>
</dbReference>
<gene>
    <name evidence="4" type="ORF">EubceDRAFT1_0044</name>
</gene>
<evidence type="ECO:0000256" key="1">
    <source>
        <dbReference type="PIRSR" id="PIRSR640198-1"/>
    </source>
</evidence>
<keyword evidence="2" id="KW-0067">ATP-binding</keyword>
<dbReference type="STRING" id="633697.EubceDRAFT1_0044"/>
<dbReference type="PANTHER" id="PTHR13504:SF38">
    <property type="entry name" value="FIDO DOMAIN-CONTAINING PROTEIN"/>
    <property type="match status" value="1"/>
</dbReference>
<dbReference type="EMBL" id="CM001487">
    <property type="protein sequence ID" value="EIM55915.1"/>
    <property type="molecule type" value="Genomic_DNA"/>
</dbReference>
<dbReference type="PANTHER" id="PTHR13504">
    <property type="entry name" value="FIDO DOMAIN-CONTAINING PROTEIN DDB_G0283145"/>
    <property type="match status" value="1"/>
</dbReference>
<organism evidence="4 5">
    <name type="scientific">Eubacterium cellulosolvens (strain ATCC 43171 / JCM 9499 / 6)</name>
    <name type="common">Cillobacterium cellulosolvens</name>
    <dbReference type="NCBI Taxonomy" id="633697"/>
    <lineage>
        <taxon>Bacteria</taxon>
        <taxon>Bacillati</taxon>
        <taxon>Bacillota</taxon>
        <taxon>Clostridia</taxon>
        <taxon>Eubacteriales</taxon>
        <taxon>Eubacteriaceae</taxon>
        <taxon>Eubacterium</taxon>
    </lineage>
</organism>
<evidence type="ECO:0000313" key="5">
    <source>
        <dbReference type="Proteomes" id="UP000005753"/>
    </source>
</evidence>
<sequence length="355" mass="40521">MRKFDYSYLADRTWDNEIMSYISKIHEYKGKQELFLRQKPVELNRLIEIAKIQSTEASNRIEGIITTNARLKQLVADKTTPKNRDEEEIIGYRNVLNLVHENYDVLPVRSNYILQMHRDLLKFTNLSYGGQYKTTPNEIDMVLESGEKVVLFKPLEPYETPPAIEAICDKYQEALDKELVDELILIPCFLLDFLCIHPFNDGNGRMSRLLTLLLLYRSGYMVGQYISIEKAIADTKEAYYDALQKADQGWHEGINDPKPFIKYMLSIILSCYKEFEARVSIAHAAGAKSTSYDIVKAYVSERIGKFSKQEVLIGCPSLGSSSVESALKKLVEDGTLVRLGAGRKTLYTRADAVID</sequence>
<dbReference type="InterPro" id="IPR040198">
    <property type="entry name" value="Fido_containing"/>
</dbReference>
<dbReference type="InterPro" id="IPR003812">
    <property type="entry name" value="Fido"/>
</dbReference>
<dbReference type="SUPFAM" id="SSF140931">
    <property type="entry name" value="Fic-like"/>
    <property type="match status" value="1"/>
</dbReference>
<dbReference type="OrthoDB" id="9813719at2"/>
<dbReference type="GO" id="GO:0005524">
    <property type="term" value="F:ATP binding"/>
    <property type="evidence" value="ECO:0007669"/>
    <property type="project" value="UniProtKB-KW"/>
</dbReference>
<reference evidence="4 5" key="1">
    <citation type="submission" date="2010-08" db="EMBL/GenBank/DDBJ databases">
        <authorList>
            <consortium name="US DOE Joint Genome Institute (JGI-PGF)"/>
            <person name="Lucas S."/>
            <person name="Copeland A."/>
            <person name="Lapidus A."/>
            <person name="Cheng J.-F."/>
            <person name="Bruce D."/>
            <person name="Goodwin L."/>
            <person name="Pitluck S."/>
            <person name="Land M.L."/>
            <person name="Hauser L."/>
            <person name="Chang Y.-J."/>
            <person name="Anderson I.J."/>
            <person name="Johnson E."/>
            <person name="Mulhopadhyay B."/>
            <person name="Kyrpides N."/>
            <person name="Woyke T.J."/>
        </authorList>
    </citation>
    <scope>NUCLEOTIDE SEQUENCE [LARGE SCALE GENOMIC DNA]</scope>
    <source>
        <strain evidence="4 5">6</strain>
    </source>
</reference>
<dbReference type="Proteomes" id="UP000005753">
    <property type="component" value="Chromosome"/>
</dbReference>
<keyword evidence="2" id="KW-0547">Nucleotide-binding</keyword>
<name>I5AQ42_EUBC6</name>
<accession>I5AQ42</accession>
<feature type="domain" description="Fido" evidence="3">
    <location>
        <begin position="108"/>
        <end position="266"/>
    </location>
</feature>
<evidence type="ECO:0000259" key="3">
    <source>
        <dbReference type="PROSITE" id="PS51459"/>
    </source>
</evidence>
<proteinExistence type="predicted"/>
<feature type="binding site" evidence="2">
    <location>
        <begin position="239"/>
        <end position="240"/>
    </location>
    <ligand>
        <name>ATP</name>
        <dbReference type="ChEBI" id="CHEBI:30616"/>
    </ligand>
</feature>
<dbReference type="InterPro" id="IPR036597">
    <property type="entry name" value="Fido-like_dom_sf"/>
</dbReference>
<evidence type="ECO:0000313" key="4">
    <source>
        <dbReference type="EMBL" id="EIM55915.1"/>
    </source>
</evidence>
<feature type="active site" evidence="1">
    <location>
        <position position="197"/>
    </location>
</feature>
<feature type="binding site" evidence="2">
    <location>
        <begin position="201"/>
        <end position="208"/>
    </location>
    <ligand>
        <name>ATP</name>
        <dbReference type="ChEBI" id="CHEBI:30616"/>
    </ligand>
</feature>
<protein>
    <recommendedName>
        <fullName evidence="3">Fido domain-containing protein</fullName>
    </recommendedName>
</protein>
<dbReference type="Pfam" id="PF02661">
    <property type="entry name" value="Fic"/>
    <property type="match status" value="1"/>
</dbReference>
<dbReference type="PROSITE" id="PS51459">
    <property type="entry name" value="FIDO"/>
    <property type="match status" value="1"/>
</dbReference>